<accession>A0A7R9D488</accession>
<feature type="region of interest" description="Disordered" evidence="1">
    <location>
        <begin position="243"/>
        <end position="268"/>
    </location>
</feature>
<name>A0A7R9D488_TIMCR</name>
<proteinExistence type="predicted"/>
<sequence length="268" mass="30524">MLVRYREAKKSGKIAGSGIESYFNDIDRVMMNRNPLATTRSLLNQHSDQNKDMVQTTCIKSEAPSPQSSDESFQEIQEASNDSAYYKQYFEPTNIVLDENSSSTHTPSAVVHRLVPSVETTQKESVTRILMAQSEFFHKMLETDRERQTRIEVKLDQILDKIDRLVSIPNVNHEKRVTPGTSSDEDQESRMMRLLNRLEWALPLMAQSLSPSHQQLPSRPDTESRMNILLGKLEQIISQQQSRSGQWSLEVKSRVSASPQLTAAEESN</sequence>
<protein>
    <submittedName>
        <fullName evidence="2">Uncharacterized protein</fullName>
    </submittedName>
</protein>
<evidence type="ECO:0000313" key="2">
    <source>
        <dbReference type="EMBL" id="CAD7406276.1"/>
    </source>
</evidence>
<organism evidence="2">
    <name type="scientific">Timema cristinae</name>
    <name type="common">Walking stick</name>
    <dbReference type="NCBI Taxonomy" id="61476"/>
    <lineage>
        <taxon>Eukaryota</taxon>
        <taxon>Metazoa</taxon>
        <taxon>Ecdysozoa</taxon>
        <taxon>Arthropoda</taxon>
        <taxon>Hexapoda</taxon>
        <taxon>Insecta</taxon>
        <taxon>Pterygota</taxon>
        <taxon>Neoptera</taxon>
        <taxon>Polyneoptera</taxon>
        <taxon>Phasmatodea</taxon>
        <taxon>Timematodea</taxon>
        <taxon>Timematoidea</taxon>
        <taxon>Timematidae</taxon>
        <taxon>Timema</taxon>
    </lineage>
</organism>
<dbReference type="AlphaFoldDB" id="A0A7R9D488"/>
<gene>
    <name evidence="2" type="ORF">TCEB3V08_LOCUS8427</name>
</gene>
<evidence type="ECO:0000256" key="1">
    <source>
        <dbReference type="SAM" id="MobiDB-lite"/>
    </source>
</evidence>
<reference evidence="2" key="1">
    <citation type="submission" date="2020-11" db="EMBL/GenBank/DDBJ databases">
        <authorList>
            <person name="Tran Van P."/>
        </authorList>
    </citation>
    <scope>NUCLEOTIDE SEQUENCE</scope>
</reference>
<dbReference type="EMBL" id="OC319779">
    <property type="protein sequence ID" value="CAD7406276.1"/>
    <property type="molecule type" value="Genomic_DNA"/>
</dbReference>
<feature type="compositionally biased region" description="Polar residues" evidence="1">
    <location>
        <begin position="255"/>
        <end position="268"/>
    </location>
</feature>